<dbReference type="CDD" id="cd04724">
    <property type="entry name" value="Tryptophan_synthase_alpha"/>
    <property type="match status" value="1"/>
</dbReference>
<feature type="active site" description="Proton acceptor" evidence="9">
    <location>
        <position position="45"/>
    </location>
</feature>
<keyword evidence="7 9" id="KW-0456">Lyase</keyword>
<dbReference type="AlphaFoldDB" id="A0AA45WP34"/>
<dbReference type="InterPro" id="IPR018204">
    <property type="entry name" value="Trp_synthase_alpha_AS"/>
</dbReference>
<evidence type="ECO:0000256" key="2">
    <source>
        <dbReference type="ARBA" id="ARBA00004733"/>
    </source>
</evidence>
<evidence type="ECO:0000256" key="10">
    <source>
        <dbReference type="RuleBase" id="RU003662"/>
    </source>
</evidence>
<dbReference type="GO" id="GO:0004834">
    <property type="term" value="F:tryptophan synthase activity"/>
    <property type="evidence" value="ECO:0007669"/>
    <property type="project" value="UniProtKB-UniRule"/>
</dbReference>
<evidence type="ECO:0000256" key="4">
    <source>
        <dbReference type="ARBA" id="ARBA00022605"/>
    </source>
</evidence>
<accession>A0AA45WP34</accession>
<dbReference type="InterPro" id="IPR011060">
    <property type="entry name" value="RibuloseP-bd_barrel"/>
</dbReference>
<dbReference type="Pfam" id="PF00290">
    <property type="entry name" value="Trp_syntA"/>
    <property type="match status" value="1"/>
</dbReference>
<keyword evidence="6 9" id="KW-0057">Aromatic amino acid biosynthesis</keyword>
<evidence type="ECO:0000313" key="12">
    <source>
        <dbReference type="Proteomes" id="UP001157946"/>
    </source>
</evidence>
<gene>
    <name evidence="9" type="primary">trpA</name>
    <name evidence="11" type="ORF">SAMN06265361_103388</name>
</gene>
<dbReference type="PANTHER" id="PTHR43406:SF1">
    <property type="entry name" value="TRYPTOPHAN SYNTHASE ALPHA CHAIN, CHLOROPLASTIC"/>
    <property type="match status" value="1"/>
</dbReference>
<comment type="caution">
    <text evidence="11">The sequence shown here is derived from an EMBL/GenBank/DDBJ whole genome shotgun (WGS) entry which is preliminary data.</text>
</comment>
<keyword evidence="12" id="KW-1185">Reference proteome</keyword>
<dbReference type="SUPFAM" id="SSF51366">
    <property type="entry name" value="Ribulose-phoshate binding barrel"/>
    <property type="match status" value="1"/>
</dbReference>
<dbReference type="EMBL" id="FXTU01000003">
    <property type="protein sequence ID" value="SMP20438.1"/>
    <property type="molecule type" value="Genomic_DNA"/>
</dbReference>
<dbReference type="Proteomes" id="UP001157946">
    <property type="component" value="Unassembled WGS sequence"/>
</dbReference>
<protein>
    <recommendedName>
        <fullName evidence="9">Tryptophan synthase alpha chain</fullName>
        <ecNumber evidence="9">4.2.1.20</ecNumber>
    </recommendedName>
</protein>
<dbReference type="PROSITE" id="PS00167">
    <property type="entry name" value="TRP_SYNTHASE_ALPHA"/>
    <property type="match status" value="1"/>
</dbReference>
<evidence type="ECO:0000256" key="1">
    <source>
        <dbReference type="ARBA" id="ARBA00003365"/>
    </source>
</evidence>
<evidence type="ECO:0000256" key="6">
    <source>
        <dbReference type="ARBA" id="ARBA00023141"/>
    </source>
</evidence>
<dbReference type="InterPro" id="IPR013785">
    <property type="entry name" value="Aldolase_TIM"/>
</dbReference>
<evidence type="ECO:0000256" key="3">
    <source>
        <dbReference type="ARBA" id="ARBA00011270"/>
    </source>
</evidence>
<evidence type="ECO:0000256" key="8">
    <source>
        <dbReference type="ARBA" id="ARBA00049047"/>
    </source>
</evidence>
<dbReference type="NCBIfam" id="TIGR00262">
    <property type="entry name" value="trpA"/>
    <property type="match status" value="1"/>
</dbReference>
<comment type="subunit">
    <text evidence="3 9">Tetramer of two alpha and two beta chains.</text>
</comment>
<evidence type="ECO:0000256" key="5">
    <source>
        <dbReference type="ARBA" id="ARBA00022822"/>
    </source>
</evidence>
<evidence type="ECO:0000313" key="11">
    <source>
        <dbReference type="EMBL" id="SMP20438.1"/>
    </source>
</evidence>
<sequence length="265" mass="28961">MTALDVRLRQAEQYFIPFIMAGDPSLEVTKRILRLLQEEGAAAIELGVPFSDPMADGPVIQAASERALENGVTLQDVLRLGEELHAEGFHTPLILFTYFNPVLHYGLEALVEDAKASGFAGLIVPDLPHEESVPLRRIGNRCAFPIIPLVTPTSKERIKQIVADAKGFVYCVSSLGTTGMRQYFADDVEAFLDTVRAASPVPTAVGFGISTGAHVRRFRRHADAVVVGSALVGKIEECRSDLLDPNRIDHALASLTRFVRQLKSE</sequence>
<comment type="similarity">
    <text evidence="9 10">Belongs to the TrpA family.</text>
</comment>
<reference evidence="11" key="1">
    <citation type="submission" date="2017-05" db="EMBL/GenBank/DDBJ databases">
        <authorList>
            <person name="Varghese N."/>
            <person name="Submissions S."/>
        </authorList>
    </citation>
    <scope>NUCLEOTIDE SEQUENCE</scope>
    <source>
        <strain evidence="11">DSM 45262</strain>
    </source>
</reference>
<name>A0AA45WP34_9BACL</name>
<dbReference type="RefSeq" id="WP_102992286.1">
    <property type="nucleotide sequence ID" value="NZ_FXTU01000003.1"/>
</dbReference>
<proteinExistence type="inferred from homology"/>
<feature type="active site" description="Proton acceptor" evidence="9">
    <location>
        <position position="56"/>
    </location>
</feature>
<organism evidence="11 12">
    <name type="scientific">Laceyella tengchongensis</name>
    <dbReference type="NCBI Taxonomy" id="574699"/>
    <lineage>
        <taxon>Bacteria</taxon>
        <taxon>Bacillati</taxon>
        <taxon>Bacillota</taxon>
        <taxon>Bacilli</taxon>
        <taxon>Bacillales</taxon>
        <taxon>Thermoactinomycetaceae</taxon>
        <taxon>Laceyella</taxon>
    </lineage>
</organism>
<dbReference type="FunFam" id="3.20.20.70:FF:000037">
    <property type="entry name" value="Tryptophan synthase alpha chain"/>
    <property type="match status" value="1"/>
</dbReference>
<evidence type="ECO:0000256" key="7">
    <source>
        <dbReference type="ARBA" id="ARBA00023239"/>
    </source>
</evidence>
<dbReference type="Gene3D" id="3.20.20.70">
    <property type="entry name" value="Aldolase class I"/>
    <property type="match status" value="1"/>
</dbReference>
<comment type="pathway">
    <text evidence="2 9">Amino-acid biosynthesis; L-tryptophan biosynthesis; L-tryptophan from chorismate: step 5/5.</text>
</comment>
<dbReference type="HAMAP" id="MF_00131">
    <property type="entry name" value="Trp_synth_alpha"/>
    <property type="match status" value="1"/>
</dbReference>
<evidence type="ECO:0000256" key="9">
    <source>
        <dbReference type="HAMAP-Rule" id="MF_00131"/>
    </source>
</evidence>
<dbReference type="GO" id="GO:0005829">
    <property type="term" value="C:cytosol"/>
    <property type="evidence" value="ECO:0007669"/>
    <property type="project" value="TreeGrafter"/>
</dbReference>
<keyword evidence="5 9" id="KW-0822">Tryptophan biosynthesis</keyword>
<comment type="catalytic activity">
    <reaction evidence="8 9">
        <text>(1S,2R)-1-C-(indol-3-yl)glycerol 3-phosphate + L-serine = D-glyceraldehyde 3-phosphate + L-tryptophan + H2O</text>
        <dbReference type="Rhea" id="RHEA:10532"/>
        <dbReference type="ChEBI" id="CHEBI:15377"/>
        <dbReference type="ChEBI" id="CHEBI:33384"/>
        <dbReference type="ChEBI" id="CHEBI:57912"/>
        <dbReference type="ChEBI" id="CHEBI:58866"/>
        <dbReference type="ChEBI" id="CHEBI:59776"/>
        <dbReference type="EC" id="4.2.1.20"/>
    </reaction>
</comment>
<dbReference type="InterPro" id="IPR002028">
    <property type="entry name" value="Trp_synthase_suA"/>
</dbReference>
<dbReference type="EC" id="4.2.1.20" evidence="9"/>
<keyword evidence="4 9" id="KW-0028">Amino-acid biosynthesis</keyword>
<comment type="function">
    <text evidence="1 9">The alpha subunit is responsible for the aldol cleavage of indoleglycerol phosphate to indole and glyceraldehyde 3-phosphate.</text>
</comment>
<dbReference type="PANTHER" id="PTHR43406">
    <property type="entry name" value="TRYPTOPHAN SYNTHASE, ALPHA CHAIN"/>
    <property type="match status" value="1"/>
</dbReference>